<feature type="region of interest" description="Disordered" evidence="1">
    <location>
        <begin position="58"/>
        <end position="87"/>
    </location>
</feature>
<dbReference type="AlphaFoldDB" id="A0A830EFI5"/>
<reference evidence="2" key="1">
    <citation type="journal article" date="2014" name="Int. J. Syst. Evol. Microbiol.">
        <title>Complete genome sequence of Corynebacterium casei LMG S-19264T (=DSM 44701T), isolated from a smear-ripened cheese.</title>
        <authorList>
            <consortium name="US DOE Joint Genome Institute (JGI-PGF)"/>
            <person name="Walter F."/>
            <person name="Albersmeier A."/>
            <person name="Kalinowski J."/>
            <person name="Ruckert C."/>
        </authorList>
    </citation>
    <scope>NUCLEOTIDE SEQUENCE</scope>
    <source>
        <strain evidence="2">JCM 14359</strain>
    </source>
</reference>
<keyword evidence="3" id="KW-1185">Reference proteome</keyword>
<evidence type="ECO:0000313" key="2">
    <source>
        <dbReference type="EMBL" id="GGJ00116.1"/>
    </source>
</evidence>
<reference evidence="2" key="2">
    <citation type="submission" date="2020-09" db="EMBL/GenBank/DDBJ databases">
        <authorList>
            <person name="Sun Q."/>
            <person name="Ohkuma M."/>
        </authorList>
    </citation>
    <scope>NUCLEOTIDE SEQUENCE</scope>
    <source>
        <strain evidence="2">JCM 14359</strain>
    </source>
</reference>
<sequence>MFGYTRRVPDGVSPYSSPSLSIGEYWLYTFEAEGAHNSMCAPHELFGMVGSIVVGSASGPAANPVGESPVPSEQSRPPEITAGLVLSDPAMEPESIVEAGSVSWSDLAPESKRPLLTPVQEWVQSRVPVRVPETPSGLLAAPGFRRW</sequence>
<proteinExistence type="predicted"/>
<name>A0A830EFI5_9EURY</name>
<dbReference type="EMBL" id="BMOC01000003">
    <property type="protein sequence ID" value="GGJ00116.1"/>
    <property type="molecule type" value="Genomic_DNA"/>
</dbReference>
<dbReference type="OrthoDB" id="186995at2157"/>
<protein>
    <recommendedName>
        <fullName evidence="4">Blue (type 1) copper domain-containing protein</fullName>
    </recommendedName>
</protein>
<evidence type="ECO:0000313" key="3">
    <source>
        <dbReference type="Proteomes" id="UP000653099"/>
    </source>
</evidence>
<gene>
    <name evidence="2" type="ORF">GCM10008995_07480</name>
</gene>
<dbReference type="RefSeq" id="WP_188786053.1">
    <property type="nucleotide sequence ID" value="NZ_BMOC01000003.1"/>
</dbReference>
<accession>A0A830EFI5</accession>
<dbReference type="Gene3D" id="2.60.40.420">
    <property type="entry name" value="Cupredoxins - blue copper proteins"/>
    <property type="match status" value="1"/>
</dbReference>
<dbReference type="InterPro" id="IPR008972">
    <property type="entry name" value="Cupredoxin"/>
</dbReference>
<dbReference type="SUPFAM" id="SSF49503">
    <property type="entry name" value="Cupredoxins"/>
    <property type="match status" value="1"/>
</dbReference>
<dbReference type="Proteomes" id="UP000653099">
    <property type="component" value="Unassembled WGS sequence"/>
</dbReference>
<evidence type="ECO:0008006" key="4">
    <source>
        <dbReference type="Google" id="ProtNLM"/>
    </source>
</evidence>
<organism evidence="2 3">
    <name type="scientific">Halobellus salinus</name>
    <dbReference type="NCBI Taxonomy" id="931585"/>
    <lineage>
        <taxon>Archaea</taxon>
        <taxon>Methanobacteriati</taxon>
        <taxon>Methanobacteriota</taxon>
        <taxon>Stenosarchaea group</taxon>
        <taxon>Halobacteria</taxon>
        <taxon>Halobacteriales</taxon>
        <taxon>Haloferacaceae</taxon>
        <taxon>Halobellus</taxon>
    </lineage>
</organism>
<comment type="caution">
    <text evidence="2">The sequence shown here is derived from an EMBL/GenBank/DDBJ whole genome shotgun (WGS) entry which is preliminary data.</text>
</comment>
<evidence type="ECO:0000256" key="1">
    <source>
        <dbReference type="SAM" id="MobiDB-lite"/>
    </source>
</evidence>